<dbReference type="AlphaFoldDB" id="A0A075LN13"/>
<reference evidence="1 2" key="1">
    <citation type="submission" date="2014-07" db="EMBL/GenBank/DDBJ databases">
        <title>Complete genome sequence of a moderately halophilic bacterium Terribacillus aidingensis MP602, isolated from Cryptomeria fortunei in Tianmu mountain in China.</title>
        <authorList>
            <person name="Wang Y."/>
            <person name="Lu P."/>
            <person name="Zhang L."/>
        </authorList>
    </citation>
    <scope>NUCLEOTIDE SEQUENCE [LARGE SCALE GENOMIC DNA]</scope>
    <source>
        <strain evidence="1 2">MP602</strain>
    </source>
</reference>
<protein>
    <submittedName>
        <fullName evidence="1">Uncharacterized protein</fullName>
    </submittedName>
</protein>
<dbReference type="Proteomes" id="UP000027980">
    <property type="component" value="Chromosome"/>
</dbReference>
<dbReference type="HOGENOM" id="CLU_1419573_0_0_9"/>
<sequence>MLNLESLMNKYVHKKDQLFFPREHIVEILKKKFKAEVFNYKELLDLPTGDTLDYDRIYMALSITDSKVLANIFNDSEIEAHREEIIDNRENPLNFKRIKKNKEETYNHILLDEQEGRRIDIVLESDGEIVTEFEVREQALYINKYLNALIVGALLSKGASDIKEDLDDEDFTFYLENLYEFGFI</sequence>
<dbReference type="OrthoDB" id="2353879at2"/>
<organism evidence="1 2">
    <name type="scientific">Terribacillus saccharophilus</name>
    <dbReference type="NCBI Taxonomy" id="361277"/>
    <lineage>
        <taxon>Bacteria</taxon>
        <taxon>Bacillati</taxon>
        <taxon>Bacillota</taxon>
        <taxon>Bacilli</taxon>
        <taxon>Bacillales</taxon>
        <taxon>Bacillaceae</taxon>
        <taxon>Terribacillus</taxon>
    </lineage>
</organism>
<proteinExistence type="predicted"/>
<name>A0A075LN13_9BACI</name>
<evidence type="ECO:0000313" key="1">
    <source>
        <dbReference type="EMBL" id="AIF68105.1"/>
    </source>
</evidence>
<evidence type="ECO:0000313" key="2">
    <source>
        <dbReference type="Proteomes" id="UP000027980"/>
    </source>
</evidence>
<gene>
    <name evidence="1" type="ORF">GZ22_16660</name>
</gene>
<dbReference type="EMBL" id="CP008876">
    <property type="protein sequence ID" value="AIF68105.1"/>
    <property type="molecule type" value="Genomic_DNA"/>
</dbReference>
<accession>A0A075LN13</accession>
<dbReference type="KEGG" id="tap:GZ22_16660"/>